<evidence type="ECO:0000313" key="3">
    <source>
        <dbReference type="EMBL" id="QEC69647.1"/>
    </source>
</evidence>
<name>A0A5B8VDN9_9BACT</name>
<accession>A0A5B8VDN9</accession>
<keyword evidence="1" id="KW-0812">Transmembrane</keyword>
<gene>
    <name evidence="3" type="ORF">FRZ67_20935</name>
</gene>
<feature type="domain" description="DUF4328" evidence="2">
    <location>
        <begin position="68"/>
        <end position="201"/>
    </location>
</feature>
<dbReference type="InterPro" id="IPR025565">
    <property type="entry name" value="DUF4328"/>
</dbReference>
<dbReference type="Proteomes" id="UP000321533">
    <property type="component" value="Chromosome"/>
</dbReference>
<keyword evidence="4" id="KW-1185">Reference proteome</keyword>
<organism evidence="3 4">
    <name type="scientific">Panacibacter ginsenosidivorans</name>
    <dbReference type="NCBI Taxonomy" id="1813871"/>
    <lineage>
        <taxon>Bacteria</taxon>
        <taxon>Pseudomonadati</taxon>
        <taxon>Bacteroidota</taxon>
        <taxon>Chitinophagia</taxon>
        <taxon>Chitinophagales</taxon>
        <taxon>Chitinophagaceae</taxon>
        <taxon>Panacibacter</taxon>
    </lineage>
</organism>
<proteinExistence type="predicted"/>
<feature type="transmembrane region" description="Helical" evidence="1">
    <location>
        <begin position="12"/>
        <end position="33"/>
    </location>
</feature>
<evidence type="ECO:0000259" key="2">
    <source>
        <dbReference type="Pfam" id="PF14219"/>
    </source>
</evidence>
<dbReference type="KEGG" id="pgin:FRZ67_20935"/>
<protein>
    <submittedName>
        <fullName evidence="3">DUF4328 domain-containing protein</fullName>
    </submittedName>
</protein>
<dbReference type="RefSeq" id="WP_147192523.1">
    <property type="nucleotide sequence ID" value="NZ_CP042435.1"/>
</dbReference>
<dbReference type="EMBL" id="CP042435">
    <property type="protein sequence ID" value="QEC69647.1"/>
    <property type="molecule type" value="Genomic_DNA"/>
</dbReference>
<feature type="transmembrane region" description="Helical" evidence="1">
    <location>
        <begin position="65"/>
        <end position="85"/>
    </location>
</feature>
<feature type="transmembrane region" description="Helical" evidence="1">
    <location>
        <begin position="176"/>
        <end position="197"/>
    </location>
</feature>
<reference evidence="3 4" key="1">
    <citation type="journal article" date="2016" name="Int. J. Syst. Evol. Microbiol.">
        <title>Panacibacter ginsenosidivorans gen. nov., sp. nov., with ginsenoside converting activity isolated from soil of a ginseng field.</title>
        <authorList>
            <person name="Siddiqi M.Z."/>
            <person name="Muhammad Shafi S."/>
            <person name="Choi K.D."/>
            <person name="Im W.T."/>
        </authorList>
    </citation>
    <scope>NUCLEOTIDE SEQUENCE [LARGE SCALE GENOMIC DNA]</scope>
    <source>
        <strain evidence="3 4">Gsoil1550</strain>
    </source>
</reference>
<evidence type="ECO:0000256" key="1">
    <source>
        <dbReference type="SAM" id="Phobius"/>
    </source>
</evidence>
<sequence>MAPFKNNILSRFIILVLFIETIAIFLYLGFSVYKLLFFKKVLQGSTILSGETTLIGDINKMSFRIIIYIFVSGILLFLCWIYRLYRNIEASRNIEHGFTPFTRVLALVIPFANLFIPRRVVNEIFNIYTISEREKYTARRILNKWRYQLALVIIYSLYCIFIFYAPASVTDVIKGIYYKIFLLVLCIHFSFLTMEIVEMLNELERKKLFLFPGNVDKAPASQLSV</sequence>
<dbReference type="Pfam" id="PF14219">
    <property type="entry name" value="DUF4328"/>
    <property type="match status" value="1"/>
</dbReference>
<evidence type="ECO:0000313" key="4">
    <source>
        <dbReference type="Proteomes" id="UP000321533"/>
    </source>
</evidence>
<keyword evidence="1" id="KW-1133">Transmembrane helix</keyword>
<keyword evidence="1" id="KW-0472">Membrane</keyword>
<dbReference type="OrthoDB" id="762068at2"/>
<feature type="transmembrane region" description="Helical" evidence="1">
    <location>
        <begin position="145"/>
        <end position="164"/>
    </location>
</feature>
<dbReference type="AlphaFoldDB" id="A0A5B8VDN9"/>